<comment type="caution">
    <text evidence="1">The sequence shown here is derived from an EMBL/GenBank/DDBJ whole genome shotgun (WGS) entry which is preliminary data.</text>
</comment>
<sequence length="208" mass="23995">MARLISLPSELLEMICDYIRPMQPMRDRFANTSHENNPIDKDLLLKRRSLRDLFATSRYVRNAIVHRGLLHRALIIRSSFHELFNLLKLFKSAPELVLTVKQLYIRISRCDPGPQDFGPHNTLSILMAIKDLGMDSEAAQREILPGSREDLITPFRLSATLEKEFDWQASDVRIIAPQGLHRVEAAKRSGSSTWWSVELYDDGEPTYY</sequence>
<evidence type="ECO:0008006" key="3">
    <source>
        <dbReference type="Google" id="ProtNLM"/>
    </source>
</evidence>
<organism evidence="1 2">
    <name type="scientific">Colletotrichum zoysiae</name>
    <dbReference type="NCBI Taxonomy" id="1216348"/>
    <lineage>
        <taxon>Eukaryota</taxon>
        <taxon>Fungi</taxon>
        <taxon>Dikarya</taxon>
        <taxon>Ascomycota</taxon>
        <taxon>Pezizomycotina</taxon>
        <taxon>Sordariomycetes</taxon>
        <taxon>Hypocreomycetidae</taxon>
        <taxon>Glomerellales</taxon>
        <taxon>Glomerellaceae</taxon>
        <taxon>Colletotrichum</taxon>
        <taxon>Colletotrichum graminicola species complex</taxon>
    </lineage>
</organism>
<keyword evidence="2" id="KW-1185">Reference proteome</keyword>
<protein>
    <recommendedName>
        <fullName evidence="3">F-box domain-containing protein</fullName>
    </recommendedName>
</protein>
<proteinExistence type="predicted"/>
<evidence type="ECO:0000313" key="1">
    <source>
        <dbReference type="EMBL" id="KAK2021479.1"/>
    </source>
</evidence>
<evidence type="ECO:0000313" key="2">
    <source>
        <dbReference type="Proteomes" id="UP001232148"/>
    </source>
</evidence>
<dbReference type="AlphaFoldDB" id="A0AAD9LUB1"/>
<accession>A0AAD9LUB1</accession>
<gene>
    <name evidence="1" type="ORF">LX32DRAFT_699383</name>
</gene>
<reference evidence="1" key="1">
    <citation type="submission" date="2021-06" db="EMBL/GenBank/DDBJ databases">
        <title>Comparative genomics, transcriptomics and evolutionary studies reveal genomic signatures of adaptation to plant cell wall in hemibiotrophic fungi.</title>
        <authorList>
            <consortium name="DOE Joint Genome Institute"/>
            <person name="Baroncelli R."/>
            <person name="Diaz J.F."/>
            <person name="Benocci T."/>
            <person name="Peng M."/>
            <person name="Battaglia E."/>
            <person name="Haridas S."/>
            <person name="Andreopoulos W."/>
            <person name="Labutti K."/>
            <person name="Pangilinan J."/>
            <person name="Floch G.L."/>
            <person name="Makela M.R."/>
            <person name="Henrissat B."/>
            <person name="Grigoriev I.V."/>
            <person name="Crouch J.A."/>
            <person name="De Vries R.P."/>
            <person name="Sukno S.A."/>
            <person name="Thon M.R."/>
        </authorList>
    </citation>
    <scope>NUCLEOTIDE SEQUENCE</scope>
    <source>
        <strain evidence="1">MAFF235873</strain>
    </source>
</reference>
<dbReference type="Proteomes" id="UP001232148">
    <property type="component" value="Unassembled WGS sequence"/>
</dbReference>
<name>A0AAD9LUB1_9PEZI</name>
<dbReference type="EMBL" id="MU843102">
    <property type="protein sequence ID" value="KAK2021479.1"/>
    <property type="molecule type" value="Genomic_DNA"/>
</dbReference>